<evidence type="ECO:0000313" key="3">
    <source>
        <dbReference type="WBParaSite" id="maker-unitig_38392-snap-gene-0.1-mRNA-1"/>
    </source>
</evidence>
<dbReference type="AlphaFoldDB" id="A0A1I8FKN4"/>
<proteinExistence type="predicted"/>
<sequence length="316" mass="34560">MWQLLLGNVLLPAVVCAGQGAREDFGQVYDRNKLKEFIAAQGLEKTEANIILGALSCRIKTISEVMRNLGEVQVVYDTDTLDNALKLFLSNRIHLAIVKHHVARKKGNDKDAVTVGLVTLERHSGGDHPGGDRGRETDIPEVPQVNKALQGRRKFWKDVSLSGTSASQIPGQLRLAAAQNLAMQYSELFGRTERNFGAASWIECLRRKSSLTETEEPETLCTAGTSPPTTVPSLLEGRAVLGIGVENLELRGHHRLPYSAAKLSAVESICLIQLYLPYPHPVYIYALCNSSVHLPPTLHPGPVNCPFAIIYPAAIN</sequence>
<feature type="chain" id="PRO_5009318690" evidence="1">
    <location>
        <begin position="18"/>
        <end position="316"/>
    </location>
</feature>
<evidence type="ECO:0000313" key="2">
    <source>
        <dbReference type="Proteomes" id="UP000095280"/>
    </source>
</evidence>
<name>A0A1I8FKN4_9PLAT</name>
<dbReference type="Proteomes" id="UP000095280">
    <property type="component" value="Unplaced"/>
</dbReference>
<keyword evidence="1" id="KW-0732">Signal</keyword>
<organism evidence="2 3">
    <name type="scientific">Macrostomum lignano</name>
    <dbReference type="NCBI Taxonomy" id="282301"/>
    <lineage>
        <taxon>Eukaryota</taxon>
        <taxon>Metazoa</taxon>
        <taxon>Spiralia</taxon>
        <taxon>Lophotrochozoa</taxon>
        <taxon>Platyhelminthes</taxon>
        <taxon>Rhabditophora</taxon>
        <taxon>Macrostomorpha</taxon>
        <taxon>Macrostomida</taxon>
        <taxon>Macrostomidae</taxon>
        <taxon>Macrostomum</taxon>
    </lineage>
</organism>
<feature type="signal peptide" evidence="1">
    <location>
        <begin position="1"/>
        <end position="17"/>
    </location>
</feature>
<keyword evidence="2" id="KW-1185">Reference proteome</keyword>
<dbReference type="WBParaSite" id="maker-unitig_38392-snap-gene-0.1-mRNA-1">
    <property type="protein sequence ID" value="maker-unitig_38392-snap-gene-0.1-mRNA-1"/>
    <property type="gene ID" value="maker-unitig_38392-snap-gene-0.1"/>
</dbReference>
<protein>
    <submittedName>
        <fullName evidence="3">Annexin</fullName>
    </submittedName>
</protein>
<accession>A0A1I8FKN4</accession>
<dbReference type="InterPro" id="IPR046342">
    <property type="entry name" value="CBS_dom_sf"/>
</dbReference>
<dbReference type="Gene3D" id="3.10.580.10">
    <property type="entry name" value="CBS-domain"/>
    <property type="match status" value="1"/>
</dbReference>
<evidence type="ECO:0000256" key="1">
    <source>
        <dbReference type="SAM" id="SignalP"/>
    </source>
</evidence>
<reference evidence="3" key="1">
    <citation type="submission" date="2016-11" db="UniProtKB">
        <authorList>
            <consortium name="WormBaseParasite"/>
        </authorList>
    </citation>
    <scope>IDENTIFICATION</scope>
</reference>